<feature type="signal peptide" evidence="1">
    <location>
        <begin position="1"/>
        <end position="20"/>
    </location>
</feature>
<dbReference type="PROSITE" id="PS51257">
    <property type="entry name" value="PROKAR_LIPOPROTEIN"/>
    <property type="match status" value="1"/>
</dbReference>
<evidence type="ECO:0000313" key="5">
    <source>
        <dbReference type="Proteomes" id="UP001240777"/>
    </source>
</evidence>
<feature type="chain" id="PRO_5041691906" description="DUF4410 domain-containing protein" evidence="1">
    <location>
        <begin position="21"/>
        <end position="172"/>
    </location>
</feature>
<gene>
    <name evidence="2" type="ORF">Q5I04_04630</name>
    <name evidence="3" type="ORF">Q5I06_04945</name>
</gene>
<evidence type="ECO:0000313" key="3">
    <source>
        <dbReference type="EMBL" id="MDP2539117.1"/>
    </source>
</evidence>
<dbReference type="AlphaFoldDB" id="A0AA90PIY4"/>
<dbReference type="Proteomes" id="UP001240777">
    <property type="component" value="Unassembled WGS sequence"/>
</dbReference>
<keyword evidence="5" id="KW-1185">Reference proteome</keyword>
<proteinExistence type="predicted"/>
<reference evidence="3 5" key="1">
    <citation type="submission" date="2023-07" db="EMBL/GenBank/DDBJ databases">
        <title>Unpublished Manusciprt.</title>
        <authorList>
            <person name="Aydin F."/>
            <person name="Tarhane S."/>
            <person name="Saticioglu I.B."/>
            <person name="Karakaya E."/>
            <person name="Abay S."/>
            <person name="Guran O."/>
            <person name="Bozkurt E."/>
            <person name="Uzum N."/>
            <person name="Olgun K."/>
            <person name="Jablonski D."/>
        </authorList>
    </citation>
    <scope>NUCLEOTIDE SEQUENCE</scope>
    <source>
        <strain evidence="5">faydin-H75</strain>
        <strain evidence="3">Faydin-H76</strain>
    </source>
</reference>
<protein>
    <recommendedName>
        <fullName evidence="6">DUF4410 domain-containing protein</fullName>
    </recommendedName>
</protein>
<dbReference type="EMBL" id="JAUYZK010000006">
    <property type="protein sequence ID" value="MDP2539117.1"/>
    <property type="molecule type" value="Genomic_DNA"/>
</dbReference>
<reference evidence="2" key="2">
    <citation type="submission" date="2023-07" db="EMBL/GenBank/DDBJ databases">
        <authorList>
            <person name="Aydin F."/>
            <person name="Tarhane S."/>
            <person name="Saticioglu I.B."/>
            <person name="Karakaya E."/>
            <person name="Abay S."/>
            <person name="Guran O."/>
            <person name="Bozkurt E."/>
            <person name="Uzum N."/>
            <person name="Olgun K."/>
            <person name="Jablonski D."/>
        </authorList>
    </citation>
    <scope>NUCLEOTIDE SEQUENCE</scope>
    <source>
        <strain evidence="2">Faydin-H75</strain>
    </source>
</reference>
<comment type="caution">
    <text evidence="3">The sequence shown here is derived from an EMBL/GenBank/DDBJ whole genome shotgun (WGS) entry which is preliminary data.</text>
</comment>
<evidence type="ECO:0008006" key="6">
    <source>
        <dbReference type="Google" id="ProtNLM"/>
    </source>
</evidence>
<organism evidence="3 4">
    <name type="scientific">Helicobacter cappadocius</name>
    <dbReference type="NCBI Taxonomy" id="3063998"/>
    <lineage>
        <taxon>Bacteria</taxon>
        <taxon>Pseudomonadati</taxon>
        <taxon>Campylobacterota</taxon>
        <taxon>Epsilonproteobacteria</taxon>
        <taxon>Campylobacterales</taxon>
        <taxon>Helicobacteraceae</taxon>
        <taxon>Helicobacter</taxon>
    </lineage>
</organism>
<reference evidence="2 4" key="3">
    <citation type="journal article" date="2024" name="Syst. Appl. Microbiol.">
        <title>Helicobacter cappadocius sp. nov., from lizards: The first psychrotrophic Helicobacter species.</title>
        <authorList>
            <person name="Aydin F."/>
            <person name="Tarhane S."/>
            <person name="Karakaya E."/>
            <person name="Abay S."/>
            <person name="Kayman T."/>
            <person name="Guran O."/>
            <person name="Bozkurt E."/>
            <person name="Uzum N."/>
            <person name="Avci A."/>
            <person name="Olgun K."/>
            <person name="Jablonski D."/>
            <person name="Guran C."/>
            <person name="Burcin Saticioglu I."/>
        </authorList>
    </citation>
    <scope>NUCLEOTIDE SEQUENCE [LARGE SCALE GENOMIC DNA]</scope>
    <source>
        <strain evidence="2">Faydin-H75</strain>
        <strain evidence="4">faydin-H76</strain>
    </source>
</reference>
<name>A0AA90PIY4_9HELI</name>
<evidence type="ECO:0000256" key="1">
    <source>
        <dbReference type="SAM" id="SignalP"/>
    </source>
</evidence>
<sequence length="172" mass="18767">MKHYFFSILALFFAFGCAQIQSPQITQTEPKCPAPLAKIHIESIKAGQNDLNIAPDQIKKLLDENLKDNCFVLEDSDDGYIGNISYSTSLKSSSEEKIASSKQQSQATSEVKISLKKGGITRTFSGKSNIELSGKKILSIGSNANITPEIKNESISKALKAAYESAIKSFEQ</sequence>
<evidence type="ECO:0000313" key="4">
    <source>
        <dbReference type="Proteomes" id="UP001177258"/>
    </source>
</evidence>
<dbReference type="Proteomes" id="UP001177258">
    <property type="component" value="Unassembled WGS sequence"/>
</dbReference>
<accession>A0AA90PIY4</accession>
<keyword evidence="1" id="KW-0732">Signal</keyword>
<dbReference type="RefSeq" id="WP_305517040.1">
    <property type="nucleotide sequence ID" value="NZ_JAUPEV010000006.1"/>
</dbReference>
<dbReference type="EMBL" id="JAUPEV010000006">
    <property type="protein sequence ID" value="MDO7253193.1"/>
    <property type="molecule type" value="Genomic_DNA"/>
</dbReference>
<evidence type="ECO:0000313" key="2">
    <source>
        <dbReference type="EMBL" id="MDO7253193.1"/>
    </source>
</evidence>